<accession>A0ABU7AYD6</accession>
<dbReference type="Gene3D" id="2.10.25.10">
    <property type="entry name" value="Laminin"/>
    <property type="match status" value="1"/>
</dbReference>
<dbReference type="PANTHER" id="PTHR24050:SF28">
    <property type="entry name" value="UROMODULIN-LIKE"/>
    <property type="match status" value="1"/>
</dbReference>
<dbReference type="SMART" id="SM00181">
    <property type="entry name" value="EGF"/>
    <property type="match status" value="1"/>
</dbReference>
<dbReference type="SUPFAM" id="SSF82671">
    <property type="entry name" value="SEA domain"/>
    <property type="match status" value="1"/>
</dbReference>
<dbReference type="InterPro" id="IPR001507">
    <property type="entry name" value="ZP_dom"/>
</dbReference>
<dbReference type="PROSITE" id="PS50024">
    <property type="entry name" value="SEA"/>
    <property type="match status" value="1"/>
</dbReference>
<evidence type="ECO:0000259" key="8">
    <source>
        <dbReference type="PROSITE" id="PS50026"/>
    </source>
</evidence>
<dbReference type="InterPro" id="IPR000152">
    <property type="entry name" value="EGF-type_Asp/Asn_hydroxyl_site"/>
</dbReference>
<dbReference type="Pfam" id="PF01390">
    <property type="entry name" value="SEA"/>
    <property type="match status" value="1"/>
</dbReference>
<feature type="domain" description="ZP" evidence="9">
    <location>
        <begin position="524"/>
        <end position="635"/>
    </location>
</feature>
<evidence type="ECO:0000256" key="3">
    <source>
        <dbReference type="ARBA" id="ARBA00022737"/>
    </source>
</evidence>
<dbReference type="InterPro" id="IPR013783">
    <property type="entry name" value="Ig-like_fold"/>
</dbReference>
<evidence type="ECO:0000259" key="9">
    <source>
        <dbReference type="PROSITE" id="PS51034"/>
    </source>
</evidence>
<dbReference type="InterPro" id="IPR001881">
    <property type="entry name" value="EGF-like_Ca-bd_dom"/>
</dbReference>
<dbReference type="SMART" id="SM00179">
    <property type="entry name" value="EGF_CA"/>
    <property type="match status" value="1"/>
</dbReference>
<evidence type="ECO:0000256" key="2">
    <source>
        <dbReference type="ARBA" id="ARBA00022729"/>
    </source>
</evidence>
<dbReference type="PROSITE" id="PS00010">
    <property type="entry name" value="ASX_HYDROXYL"/>
    <property type="match status" value="1"/>
</dbReference>
<dbReference type="Gene3D" id="2.60.40.10">
    <property type="entry name" value="Immunoglobulins"/>
    <property type="match status" value="1"/>
</dbReference>
<proteinExistence type="predicted"/>
<dbReference type="PROSITE" id="PS51034">
    <property type="entry name" value="ZP_2"/>
    <property type="match status" value="1"/>
</dbReference>
<keyword evidence="11" id="KW-1185">Reference proteome</keyword>
<dbReference type="InterPro" id="IPR052235">
    <property type="entry name" value="Nephronectin_domain"/>
</dbReference>
<dbReference type="SUPFAM" id="SSF57196">
    <property type="entry name" value="EGF/Laminin"/>
    <property type="match status" value="1"/>
</dbReference>
<comment type="caution">
    <text evidence="5">Lacks conserved residue(s) required for the propagation of feature annotation.</text>
</comment>
<dbReference type="Proteomes" id="UP001345963">
    <property type="component" value="Unassembled WGS sequence"/>
</dbReference>
<feature type="non-terminal residue" evidence="10">
    <location>
        <position position="1"/>
    </location>
</feature>
<evidence type="ECO:0008006" key="12">
    <source>
        <dbReference type="Google" id="ProtNLM"/>
    </source>
</evidence>
<keyword evidence="4" id="KW-1015">Disulfide bond</keyword>
<evidence type="ECO:0000259" key="7">
    <source>
        <dbReference type="PROSITE" id="PS50024"/>
    </source>
</evidence>
<evidence type="ECO:0000256" key="5">
    <source>
        <dbReference type="PROSITE-ProRule" id="PRU00076"/>
    </source>
</evidence>
<dbReference type="EMBL" id="JAHUTI010033126">
    <property type="protein sequence ID" value="MED6243267.1"/>
    <property type="molecule type" value="Genomic_DNA"/>
</dbReference>
<sequence length="635" mass="67497">DTGFWTTTNPPLVNTTFSWTFNSTQDPSGHGTMGSFISFESNVTAALTNTNSVTYNSPHASPGTRSAPVTSMSSAAASPLPATTNQCLPPSISGLWSANVTGTSMSVHWLTQVQSIQTFQVTLSKTSEAIELWETNMTMIELRGLQPGVFYNVTVTPCACGRQGSAVHMMVKTDAQSLDATTRLTNIEFNEDLRNSSSLAFKNLNKTFIQEIYQSLAPELKAMVESGQVRIEIQSFSLGSVVVNFSIIFNQSPGQAMGNLSSALLHALMNSSKFIVDVNNTSIKDFDECTLGENDCSQRATCINTWASYTCICLDGFIDNNPERSGRNCQANEVDTTSTPGVSTISSTTTVPTFAQATTTSETTNPVLVTSSTASHISTALPSATVNNIPSTITAPTTAYSAPTITVSTQTSNIAPTLVINASAIHSAARTNTPGTTFNPAILSTNPIMTAAPITTTVTVSAINTTHTTTTSSQVISSFAPTTTTLDTAVGITTPRTISTTLTTPSSALRSATNYSLEGALSVQCRVAAITVTLAKAFLMNAKIQESSLYLGLPWCEVNGGNATHVELTVAWNECAIRLVNNETTYTASVTLFNTMDPYRAEGGTVEVPRIRLEVPIMCTYMKSMLISTDLGYMG</sequence>
<dbReference type="InterPro" id="IPR036364">
    <property type="entry name" value="SEA_dom_sf"/>
</dbReference>
<protein>
    <recommendedName>
        <fullName evidence="12">Uromodulin-like 1</fullName>
    </recommendedName>
</protein>
<dbReference type="CDD" id="cd00054">
    <property type="entry name" value="EGF_CA"/>
    <property type="match status" value="1"/>
</dbReference>
<reference evidence="10 11" key="1">
    <citation type="submission" date="2021-07" db="EMBL/GenBank/DDBJ databases">
        <authorList>
            <person name="Palmer J.M."/>
        </authorList>
    </citation>
    <scope>NUCLEOTIDE SEQUENCE [LARGE SCALE GENOMIC DNA]</scope>
    <source>
        <strain evidence="10 11">AT_MEX2019</strain>
        <tissue evidence="10">Muscle</tissue>
    </source>
</reference>
<dbReference type="SUPFAM" id="SSF49265">
    <property type="entry name" value="Fibronectin type III"/>
    <property type="match status" value="1"/>
</dbReference>
<dbReference type="InterPro" id="IPR018097">
    <property type="entry name" value="EGF_Ca-bd_CS"/>
</dbReference>
<comment type="caution">
    <text evidence="10">The sequence shown here is derived from an EMBL/GenBank/DDBJ whole genome shotgun (WGS) entry which is preliminary data.</text>
</comment>
<dbReference type="PROSITE" id="PS50026">
    <property type="entry name" value="EGF_3"/>
    <property type="match status" value="1"/>
</dbReference>
<evidence type="ECO:0000256" key="1">
    <source>
        <dbReference type="ARBA" id="ARBA00022536"/>
    </source>
</evidence>
<feature type="compositionally biased region" description="Polar residues" evidence="6">
    <location>
        <begin position="54"/>
        <end position="69"/>
    </location>
</feature>
<dbReference type="Pfam" id="PF23344">
    <property type="entry name" value="ZP-N"/>
    <property type="match status" value="1"/>
</dbReference>
<organism evidence="10 11">
    <name type="scientific">Ataeniobius toweri</name>
    <dbReference type="NCBI Taxonomy" id="208326"/>
    <lineage>
        <taxon>Eukaryota</taxon>
        <taxon>Metazoa</taxon>
        <taxon>Chordata</taxon>
        <taxon>Craniata</taxon>
        <taxon>Vertebrata</taxon>
        <taxon>Euteleostomi</taxon>
        <taxon>Actinopterygii</taxon>
        <taxon>Neopterygii</taxon>
        <taxon>Teleostei</taxon>
        <taxon>Neoteleostei</taxon>
        <taxon>Acanthomorphata</taxon>
        <taxon>Ovalentaria</taxon>
        <taxon>Atherinomorphae</taxon>
        <taxon>Cyprinodontiformes</taxon>
        <taxon>Goodeidae</taxon>
        <taxon>Ataeniobius</taxon>
    </lineage>
</organism>
<dbReference type="InterPro" id="IPR049883">
    <property type="entry name" value="NOTCH1_EGF-like"/>
</dbReference>
<dbReference type="InterPro" id="IPR000742">
    <property type="entry name" value="EGF"/>
</dbReference>
<evidence type="ECO:0000256" key="6">
    <source>
        <dbReference type="SAM" id="MobiDB-lite"/>
    </source>
</evidence>
<feature type="domain" description="SEA" evidence="7">
    <location>
        <begin position="174"/>
        <end position="288"/>
    </location>
</feature>
<keyword evidence="1 5" id="KW-0245">EGF-like domain</keyword>
<name>A0ABU7AYD6_9TELE</name>
<dbReference type="PROSITE" id="PS01187">
    <property type="entry name" value="EGF_CA"/>
    <property type="match status" value="1"/>
</dbReference>
<feature type="region of interest" description="Disordered" evidence="6">
    <location>
        <begin position="54"/>
        <end position="75"/>
    </location>
</feature>
<evidence type="ECO:0000256" key="4">
    <source>
        <dbReference type="ARBA" id="ARBA00023157"/>
    </source>
</evidence>
<evidence type="ECO:0000313" key="11">
    <source>
        <dbReference type="Proteomes" id="UP001345963"/>
    </source>
</evidence>
<dbReference type="InterPro" id="IPR003961">
    <property type="entry name" value="FN3_dom"/>
</dbReference>
<dbReference type="InterPro" id="IPR055356">
    <property type="entry name" value="ZP-N"/>
</dbReference>
<dbReference type="InterPro" id="IPR036116">
    <property type="entry name" value="FN3_sf"/>
</dbReference>
<dbReference type="Pfam" id="PF00041">
    <property type="entry name" value="fn3"/>
    <property type="match status" value="1"/>
</dbReference>
<keyword evidence="2" id="KW-0732">Signal</keyword>
<dbReference type="Gene3D" id="2.60.40.3210">
    <property type="entry name" value="Zona pellucida, ZP-N domain"/>
    <property type="match status" value="1"/>
</dbReference>
<feature type="domain" description="EGF-like" evidence="8">
    <location>
        <begin position="285"/>
        <end position="323"/>
    </location>
</feature>
<dbReference type="Pfam" id="PF07645">
    <property type="entry name" value="EGF_CA"/>
    <property type="match status" value="1"/>
</dbReference>
<evidence type="ECO:0000313" key="10">
    <source>
        <dbReference type="EMBL" id="MED6243267.1"/>
    </source>
</evidence>
<dbReference type="PANTHER" id="PTHR24050">
    <property type="entry name" value="PA14 DOMAIN-CONTAINING PROTEIN"/>
    <property type="match status" value="1"/>
</dbReference>
<dbReference type="InterPro" id="IPR000082">
    <property type="entry name" value="SEA_dom"/>
</dbReference>
<gene>
    <name evidence="10" type="ORF">ATANTOWER_017534</name>
</gene>
<keyword evidence="3" id="KW-0677">Repeat</keyword>